<keyword evidence="2" id="KW-1185">Reference proteome</keyword>
<gene>
    <name evidence="1" type="ORF">PGH26_12440</name>
</gene>
<evidence type="ECO:0000313" key="1">
    <source>
        <dbReference type="EMBL" id="WOV83681.1"/>
    </source>
</evidence>
<proteinExistence type="predicted"/>
<evidence type="ECO:0000313" key="2">
    <source>
        <dbReference type="Proteomes" id="UP001303532"/>
    </source>
</evidence>
<dbReference type="EMBL" id="CP116341">
    <property type="protein sequence ID" value="WOV83681.1"/>
    <property type="molecule type" value="Genomic_DNA"/>
</dbReference>
<organism evidence="1 2">
    <name type="scientific">Sporosarcina jeotgali</name>
    <dbReference type="NCBI Taxonomy" id="3020056"/>
    <lineage>
        <taxon>Bacteria</taxon>
        <taxon>Bacillati</taxon>
        <taxon>Bacillota</taxon>
        <taxon>Bacilli</taxon>
        <taxon>Bacillales</taxon>
        <taxon>Caryophanaceae</taxon>
        <taxon>Sporosarcina</taxon>
    </lineage>
</organism>
<sequence>MDIQKHSILTIDDENGINLVEEFFTRLGEKSKTSKEAKMHLMFLNSAFNLLSVNLLKDLLKEKTEITITIDGKERTKSYQLIKPLRVRPIYELRYAVNGNEHLRFLFFPIAHKGQSNYIFVKCFLKTRDPNVDDTDRMRDLTFEMYERVKRNPEYYIEGVEES</sequence>
<protein>
    <submittedName>
        <fullName evidence="1">Uncharacterized protein</fullName>
    </submittedName>
</protein>
<accession>A0ABZ0KW78</accession>
<name>A0ABZ0KW78_9BACL</name>
<reference evidence="1 2" key="1">
    <citation type="submission" date="2023-01" db="EMBL/GenBank/DDBJ databases">
        <title>Sporosarcina sp. nov., isolated from Korean tranditional fermented seafood 'Jeotgal'.</title>
        <authorList>
            <person name="Yang A.-I."/>
        </authorList>
    </citation>
    <scope>NUCLEOTIDE SEQUENCE [LARGE SCALE GENOMIC DNA]</scope>
    <source>
        <strain evidence="1 2">B2O-1</strain>
    </source>
</reference>
<dbReference type="Proteomes" id="UP001303532">
    <property type="component" value="Chromosome"/>
</dbReference>
<dbReference type="RefSeq" id="WP_323691370.1">
    <property type="nucleotide sequence ID" value="NZ_CP116341.1"/>
</dbReference>